<dbReference type="OrthoDB" id="252952at2"/>
<feature type="domain" description="Peptidase metallopeptidase" evidence="7">
    <location>
        <begin position="36"/>
        <end position="201"/>
    </location>
</feature>
<dbReference type="Gene3D" id="3.40.390.10">
    <property type="entry name" value="Collagenase (Catalytic Domain)"/>
    <property type="match status" value="1"/>
</dbReference>
<dbReference type="InterPro" id="IPR011992">
    <property type="entry name" value="EF-hand-dom_pair"/>
</dbReference>
<dbReference type="AlphaFoldDB" id="A0A5C6FKN3"/>
<name>A0A5C6FKN3_9PLAN</name>
<gene>
    <name evidence="8" type="ORF">V7x_35440</name>
</gene>
<dbReference type="Pfam" id="PF00413">
    <property type="entry name" value="Peptidase_M10"/>
    <property type="match status" value="1"/>
</dbReference>
<evidence type="ECO:0000256" key="3">
    <source>
        <dbReference type="ARBA" id="ARBA00022801"/>
    </source>
</evidence>
<dbReference type="PANTHER" id="PTHR10201:SF323">
    <property type="entry name" value="MATRIX METALLOPROTEINASE-21"/>
    <property type="match status" value="1"/>
</dbReference>
<keyword evidence="4" id="KW-0862">Zinc</keyword>
<dbReference type="EMBL" id="SJPZ01000002">
    <property type="protein sequence ID" value="TWU61854.1"/>
    <property type="molecule type" value="Genomic_DNA"/>
</dbReference>
<protein>
    <submittedName>
        <fullName evidence="8">Matrixin</fullName>
    </submittedName>
</protein>
<evidence type="ECO:0000256" key="2">
    <source>
        <dbReference type="ARBA" id="ARBA00022723"/>
    </source>
</evidence>
<evidence type="ECO:0000259" key="7">
    <source>
        <dbReference type="SMART" id="SM00235"/>
    </source>
</evidence>
<dbReference type="InterPro" id="IPR021190">
    <property type="entry name" value="Pept_M10A"/>
</dbReference>
<dbReference type="InterPro" id="IPR011506">
    <property type="entry name" value="Planctomycete_extracellular"/>
</dbReference>
<organism evidence="8 9">
    <name type="scientific">Crateriforma conspicua</name>
    <dbReference type="NCBI Taxonomy" id="2527996"/>
    <lineage>
        <taxon>Bacteria</taxon>
        <taxon>Pseudomonadati</taxon>
        <taxon>Planctomycetota</taxon>
        <taxon>Planctomycetia</taxon>
        <taxon>Planctomycetales</taxon>
        <taxon>Planctomycetaceae</taxon>
        <taxon>Crateriforma</taxon>
    </lineage>
</organism>
<dbReference type="SUPFAM" id="SSF55486">
    <property type="entry name" value="Metalloproteases ('zincins'), catalytic domain"/>
    <property type="match status" value="1"/>
</dbReference>
<keyword evidence="1" id="KW-0645">Protease</keyword>
<evidence type="ECO:0000313" key="9">
    <source>
        <dbReference type="Proteomes" id="UP000316476"/>
    </source>
</evidence>
<dbReference type="PRINTS" id="PR00138">
    <property type="entry name" value="MATRIXIN"/>
</dbReference>
<keyword evidence="3" id="KW-0378">Hydrolase</keyword>
<reference evidence="8 9" key="1">
    <citation type="submission" date="2019-02" db="EMBL/GenBank/DDBJ databases">
        <title>Deep-cultivation of Planctomycetes and their phenomic and genomic characterization uncovers novel biology.</title>
        <authorList>
            <person name="Wiegand S."/>
            <person name="Jogler M."/>
            <person name="Boedeker C."/>
            <person name="Pinto D."/>
            <person name="Vollmers J."/>
            <person name="Rivas-Marin E."/>
            <person name="Kohn T."/>
            <person name="Peeters S.H."/>
            <person name="Heuer A."/>
            <person name="Rast P."/>
            <person name="Oberbeckmann S."/>
            <person name="Bunk B."/>
            <person name="Jeske O."/>
            <person name="Meyerdierks A."/>
            <person name="Storesund J.E."/>
            <person name="Kallscheuer N."/>
            <person name="Luecker S."/>
            <person name="Lage O.M."/>
            <person name="Pohl T."/>
            <person name="Merkel B.J."/>
            <person name="Hornburger P."/>
            <person name="Mueller R.-W."/>
            <person name="Bruemmer F."/>
            <person name="Labrenz M."/>
            <person name="Spormann A.M."/>
            <person name="Op Den Camp H."/>
            <person name="Overmann J."/>
            <person name="Amann R."/>
            <person name="Jetten M.S.M."/>
            <person name="Mascher T."/>
            <person name="Medema M.H."/>
            <person name="Devos D.P."/>
            <person name="Kaster A.-K."/>
            <person name="Ovreas L."/>
            <person name="Rohde M."/>
            <person name="Galperin M.Y."/>
            <person name="Jogler C."/>
        </authorList>
    </citation>
    <scope>NUCLEOTIDE SEQUENCE [LARGE SCALE GENOMIC DNA]</scope>
    <source>
        <strain evidence="8 9">V7</strain>
    </source>
</reference>
<dbReference type="GO" id="GO:0005509">
    <property type="term" value="F:calcium ion binding"/>
    <property type="evidence" value="ECO:0007669"/>
    <property type="project" value="InterPro"/>
</dbReference>
<sequence>MLTGQSRLTRKSRMKQRTRRRRLMAESLESRRLLAASMGWDGPGQGAADLSYYIEGTAPGLSSEETIQALETAFDAWASVADITFTPTSTAGLRDSIDISFAAIDGSGGTLAQAYFPDDVNPPRIAGDIQFDIAENWEVGNEQGNAAFDLVWVAVHEIGHSLGLEHSDDFGAVLSESVSPAQAFTELGDSDINEILELYAPAVTETPSEDDVTDPDVDEDPDFIIDDGGLIDPTDSADDGTDDESDGDSGTDDTPTNDGEEQADGDETDGDETDGDETDGTDESDTPDDGNTDAGDDMADDDDTDAGDVPPTLSDAAINRLTRINTDTLFETYDTDGDGFLAESEVPTRLWTHLFDAQADTDGDTVLSSEEISSLVAMLRQNRFDTLDSDGDGTLTEDELSRRQWRRLSAADADLDATISFDEFDQWMDDRGSEAGAKSERFGFGSMFTRMILDTMLNMFRQVLSFALHPSGFRTGFSSFFRI</sequence>
<evidence type="ECO:0000256" key="4">
    <source>
        <dbReference type="ARBA" id="ARBA00022833"/>
    </source>
</evidence>
<dbReference type="InterPro" id="IPR006026">
    <property type="entry name" value="Peptidase_Metallo"/>
</dbReference>
<feature type="compositionally biased region" description="Acidic residues" evidence="6">
    <location>
        <begin position="235"/>
        <end position="251"/>
    </location>
</feature>
<dbReference type="GO" id="GO:0031012">
    <property type="term" value="C:extracellular matrix"/>
    <property type="evidence" value="ECO:0007669"/>
    <property type="project" value="InterPro"/>
</dbReference>
<evidence type="ECO:0000256" key="1">
    <source>
        <dbReference type="ARBA" id="ARBA00022670"/>
    </source>
</evidence>
<feature type="compositionally biased region" description="Acidic residues" evidence="6">
    <location>
        <begin position="258"/>
        <end position="306"/>
    </location>
</feature>
<dbReference type="GO" id="GO:0004222">
    <property type="term" value="F:metalloendopeptidase activity"/>
    <property type="evidence" value="ECO:0007669"/>
    <property type="project" value="InterPro"/>
</dbReference>
<dbReference type="Proteomes" id="UP000316476">
    <property type="component" value="Unassembled WGS sequence"/>
</dbReference>
<keyword evidence="2" id="KW-0479">Metal-binding</keyword>
<evidence type="ECO:0000256" key="5">
    <source>
        <dbReference type="ARBA" id="ARBA00023049"/>
    </source>
</evidence>
<feature type="region of interest" description="Disordered" evidence="6">
    <location>
        <begin position="1"/>
        <end position="20"/>
    </location>
</feature>
<dbReference type="Pfam" id="PF13202">
    <property type="entry name" value="EF-hand_5"/>
    <property type="match status" value="1"/>
</dbReference>
<evidence type="ECO:0000313" key="8">
    <source>
        <dbReference type="EMBL" id="TWU61854.1"/>
    </source>
</evidence>
<proteinExistence type="predicted"/>
<keyword evidence="5" id="KW-0482">Metalloprotease</keyword>
<dbReference type="Gene3D" id="1.10.238.10">
    <property type="entry name" value="EF-hand"/>
    <property type="match status" value="2"/>
</dbReference>
<feature type="region of interest" description="Disordered" evidence="6">
    <location>
        <begin position="202"/>
        <end position="314"/>
    </location>
</feature>
<dbReference type="Pfam" id="PF07595">
    <property type="entry name" value="Planc_extracel"/>
    <property type="match status" value="1"/>
</dbReference>
<dbReference type="InterPro" id="IPR024079">
    <property type="entry name" value="MetalloPept_cat_dom_sf"/>
</dbReference>
<dbReference type="InterPro" id="IPR002048">
    <property type="entry name" value="EF_hand_dom"/>
</dbReference>
<dbReference type="GO" id="GO:0006508">
    <property type="term" value="P:proteolysis"/>
    <property type="evidence" value="ECO:0007669"/>
    <property type="project" value="UniProtKB-KW"/>
</dbReference>
<dbReference type="GO" id="GO:0008270">
    <property type="term" value="F:zinc ion binding"/>
    <property type="evidence" value="ECO:0007669"/>
    <property type="project" value="InterPro"/>
</dbReference>
<dbReference type="PANTHER" id="PTHR10201">
    <property type="entry name" value="MATRIX METALLOPROTEINASE"/>
    <property type="match status" value="1"/>
</dbReference>
<dbReference type="SUPFAM" id="SSF47473">
    <property type="entry name" value="EF-hand"/>
    <property type="match status" value="1"/>
</dbReference>
<feature type="compositionally biased region" description="Basic residues" evidence="6">
    <location>
        <begin position="8"/>
        <end position="20"/>
    </location>
</feature>
<accession>A0A5C6FKN3</accession>
<feature type="compositionally biased region" description="Acidic residues" evidence="6">
    <location>
        <begin position="207"/>
        <end position="225"/>
    </location>
</feature>
<evidence type="ECO:0000256" key="6">
    <source>
        <dbReference type="SAM" id="MobiDB-lite"/>
    </source>
</evidence>
<dbReference type="SMART" id="SM00235">
    <property type="entry name" value="ZnMc"/>
    <property type="match status" value="1"/>
</dbReference>
<comment type="caution">
    <text evidence="8">The sequence shown here is derived from an EMBL/GenBank/DDBJ whole genome shotgun (WGS) entry which is preliminary data.</text>
</comment>
<dbReference type="InterPro" id="IPR001818">
    <property type="entry name" value="Pept_M10_metallopeptidase"/>
</dbReference>